<organism evidence="1 2">
    <name type="scientific">Sporocytophaga myxococcoides</name>
    <dbReference type="NCBI Taxonomy" id="153721"/>
    <lineage>
        <taxon>Bacteria</taxon>
        <taxon>Pseudomonadati</taxon>
        <taxon>Bacteroidota</taxon>
        <taxon>Cytophagia</taxon>
        <taxon>Cytophagales</taxon>
        <taxon>Cytophagaceae</taxon>
        <taxon>Sporocytophaga</taxon>
    </lineage>
</organism>
<dbReference type="STRING" id="153721.MYP_1163"/>
<dbReference type="RefSeq" id="WP_156140345.1">
    <property type="nucleotide sequence ID" value="NZ_BBLT01000002.1"/>
</dbReference>
<evidence type="ECO:0000313" key="2">
    <source>
        <dbReference type="Proteomes" id="UP000030185"/>
    </source>
</evidence>
<keyword evidence="2" id="KW-1185">Reference proteome</keyword>
<evidence type="ECO:0000313" key="1">
    <source>
        <dbReference type="EMBL" id="GAL83935.1"/>
    </source>
</evidence>
<proteinExistence type="predicted"/>
<comment type="caution">
    <text evidence="1">The sequence shown here is derived from an EMBL/GenBank/DDBJ whole genome shotgun (WGS) entry which is preliminary data.</text>
</comment>
<protein>
    <submittedName>
        <fullName evidence="1">Uncharacterized protein</fullName>
    </submittedName>
</protein>
<reference evidence="1 2" key="1">
    <citation type="submission" date="2014-09" db="EMBL/GenBank/DDBJ databases">
        <title>Sporocytophaga myxococcoides PG-01 genome sequencing.</title>
        <authorList>
            <person name="Liu L."/>
            <person name="Gao P.J."/>
            <person name="Chen G.J."/>
            <person name="Wang L.S."/>
        </authorList>
    </citation>
    <scope>NUCLEOTIDE SEQUENCE [LARGE SCALE GENOMIC DNA]</scope>
    <source>
        <strain evidence="1 2">PG-01</strain>
    </source>
</reference>
<dbReference type="Proteomes" id="UP000030185">
    <property type="component" value="Unassembled WGS sequence"/>
</dbReference>
<dbReference type="OrthoDB" id="1503736at2"/>
<dbReference type="EMBL" id="BBLT01000002">
    <property type="protein sequence ID" value="GAL83935.1"/>
    <property type="molecule type" value="Genomic_DNA"/>
</dbReference>
<gene>
    <name evidence="1" type="ORF">MYP_1163</name>
</gene>
<name>A0A098LAJ8_9BACT</name>
<sequence>MHSTQLFPYFKGVISYDEAISIQPKSNILALSKSSRGKAQGLWYATYMVPYDSIYIVFDDSINVVHYRQNEPGKNVNAIKYENKRNIYNRDNYEYKIISEEKYKIHTEYTFTFIEQAYLDAKEK</sequence>
<dbReference type="AlphaFoldDB" id="A0A098LAJ8"/>
<accession>A0A098LAJ8</accession>